<feature type="active site" evidence="5">
    <location>
        <position position="304"/>
    </location>
</feature>
<keyword evidence="7" id="KW-0326">Glycosidase</keyword>
<evidence type="ECO:0000256" key="3">
    <source>
        <dbReference type="ARBA" id="ARBA00022824"/>
    </source>
</evidence>
<dbReference type="Proteomes" id="UP001620626">
    <property type="component" value="Unassembled WGS sequence"/>
</dbReference>
<evidence type="ECO:0000313" key="8">
    <source>
        <dbReference type="EMBL" id="KAL3111488.1"/>
    </source>
</evidence>
<evidence type="ECO:0000256" key="6">
    <source>
        <dbReference type="PIRSR" id="PIRSR601382-2"/>
    </source>
</evidence>
<evidence type="ECO:0000313" key="9">
    <source>
        <dbReference type="Proteomes" id="UP001620626"/>
    </source>
</evidence>
<dbReference type="EMBL" id="JBICBT010000506">
    <property type="protein sequence ID" value="KAL3111488.1"/>
    <property type="molecule type" value="Genomic_DNA"/>
</dbReference>
<dbReference type="GO" id="GO:0016798">
    <property type="term" value="F:hydrolase activity, acting on glycosyl bonds"/>
    <property type="evidence" value="ECO:0007669"/>
    <property type="project" value="UniProtKB-KW"/>
</dbReference>
<comment type="similarity">
    <text evidence="2 7">Belongs to the glycosyl hydrolase 47 family.</text>
</comment>
<evidence type="ECO:0000256" key="4">
    <source>
        <dbReference type="ARBA" id="ARBA00023180"/>
    </source>
</evidence>
<comment type="subcellular location">
    <subcellularLocation>
        <location evidence="1">Endoplasmic reticulum</location>
    </subcellularLocation>
</comment>
<dbReference type="PANTHER" id="PTHR45679:SF5">
    <property type="entry name" value="ER DEGRADATION-ENHANCING ALPHA-MANNOSIDASE-LIKE PROTEIN 1"/>
    <property type="match status" value="1"/>
</dbReference>
<dbReference type="Pfam" id="PF01532">
    <property type="entry name" value="Glyco_hydro_47"/>
    <property type="match status" value="1"/>
</dbReference>
<keyword evidence="6" id="KW-0106">Calcium</keyword>
<dbReference type="PANTHER" id="PTHR45679">
    <property type="entry name" value="ER DEGRADATION-ENHANCING ALPHA-MANNOSIDASE-LIKE PROTEIN 2"/>
    <property type="match status" value="1"/>
</dbReference>
<dbReference type="Gene3D" id="1.50.10.10">
    <property type="match status" value="1"/>
</dbReference>
<dbReference type="InterPro" id="IPR044674">
    <property type="entry name" value="EDEM1/2/3"/>
</dbReference>
<keyword evidence="4" id="KW-0325">Glycoprotein</keyword>
<evidence type="ECO:0000256" key="5">
    <source>
        <dbReference type="PIRSR" id="PIRSR601382-1"/>
    </source>
</evidence>
<dbReference type="SUPFAM" id="SSF48225">
    <property type="entry name" value="Seven-hairpin glycosidases"/>
    <property type="match status" value="1"/>
</dbReference>
<dbReference type="InterPro" id="IPR001382">
    <property type="entry name" value="Glyco_hydro_47"/>
</dbReference>
<feature type="binding site" evidence="6">
    <location>
        <position position="513"/>
    </location>
    <ligand>
        <name>Ca(2+)</name>
        <dbReference type="ChEBI" id="CHEBI:29108"/>
    </ligand>
</feature>
<dbReference type="PRINTS" id="PR00747">
    <property type="entry name" value="GLYHDRLASE47"/>
</dbReference>
<comment type="caution">
    <text evidence="8">The sequence shown here is derived from an EMBL/GenBank/DDBJ whole genome shotgun (WGS) entry which is preliminary data.</text>
</comment>
<evidence type="ECO:0000256" key="1">
    <source>
        <dbReference type="ARBA" id="ARBA00004240"/>
    </source>
</evidence>
<keyword evidence="7" id="KW-0378">Hydrolase</keyword>
<organism evidence="8 9">
    <name type="scientific">Heterodera trifolii</name>
    <dbReference type="NCBI Taxonomy" id="157864"/>
    <lineage>
        <taxon>Eukaryota</taxon>
        <taxon>Metazoa</taxon>
        <taxon>Ecdysozoa</taxon>
        <taxon>Nematoda</taxon>
        <taxon>Chromadorea</taxon>
        <taxon>Rhabditida</taxon>
        <taxon>Tylenchina</taxon>
        <taxon>Tylenchomorpha</taxon>
        <taxon>Tylenchoidea</taxon>
        <taxon>Heteroderidae</taxon>
        <taxon>Heteroderinae</taxon>
        <taxon>Heterodera</taxon>
    </lineage>
</organism>
<dbReference type="EC" id="3.2.1.-" evidence="7"/>
<protein>
    <recommendedName>
        <fullName evidence="7">alpha-1,2-Mannosidase</fullName>
        <ecNumber evidence="7">3.2.1.-</ecNumber>
    </recommendedName>
</protein>
<dbReference type="AlphaFoldDB" id="A0ABD2L8B9"/>
<sequence length="625" mass="71443">MFFYQFFQKIVVLAALFWRIASIFLFSKLFTTAQAPTTLPKFSSHKSEFAEKYSHIESEDVEMARDQAREMFFFGYNNYMKHAFPMDELDPIHCIGRGPDYENPANWNINDVLGDYSLTLIDSLNTLVVMHNKTMFHNAVNLIIDTVSFDKNVTVQVFEVTIRVIGSLLSAHLILTNENPFHGDFSMPTYNGELLELAHDMANRLLPAFEGTETGLPFPRVNLLHGVLPGTSNESCTAGAGSLLLEFGVLSRLLDDPTFEALARRCNEILWKLRNKDTGLLGTVIDVQTGEWKGSMAGLGAGFDSYFEYLLKAHILFGEVRELEMFTELRHRIEANMRRGRPKCRFGDGEPPNYLNVDIKDGLVLNTWLDALQASFAGVQVLAGDLDDAICSHAFYYAIWRKYELLPERFNWHSKAPDVHFYPLRPEFVESTYFLFLATKSPFYQHVGIQIIDSLNLHARVACGFATVHNVVDRSLEDRMESFFLSETCKYLYLLFDMENPANRHYERLLFSTEGHTFPITRQFRRNPVGTAFHDGNADLFNVFPPYRPLQKGISRFSNQTCETLLPLDDDDDEHDHHQHDDGSSSTAAVDRLYQLKKPLPLSEFHLSQYLRLVDACHGDDCLLV</sequence>
<comment type="cofactor">
    <cofactor evidence="6">
        <name>Ca(2+)</name>
        <dbReference type="ChEBI" id="CHEBI:29108"/>
    </cofactor>
</comment>
<dbReference type="InterPro" id="IPR012341">
    <property type="entry name" value="6hp_glycosidase-like_sf"/>
</dbReference>
<evidence type="ECO:0000256" key="7">
    <source>
        <dbReference type="RuleBase" id="RU361193"/>
    </source>
</evidence>
<feature type="active site" description="Proton donor" evidence="5">
    <location>
        <position position="408"/>
    </location>
</feature>
<reference evidence="8 9" key="1">
    <citation type="submission" date="2024-10" db="EMBL/GenBank/DDBJ databases">
        <authorList>
            <person name="Kim D."/>
        </authorList>
    </citation>
    <scope>NUCLEOTIDE SEQUENCE [LARGE SCALE GENOMIC DNA]</scope>
    <source>
        <strain evidence="8">BH-2024</strain>
    </source>
</reference>
<name>A0ABD2L8B9_9BILA</name>
<proteinExistence type="inferred from homology"/>
<keyword evidence="9" id="KW-1185">Reference proteome</keyword>
<feature type="active site" description="Proton donor" evidence="5">
    <location>
        <position position="159"/>
    </location>
</feature>
<gene>
    <name evidence="8" type="ORF">niasHT_017715</name>
</gene>
<keyword evidence="6" id="KW-0479">Metal-binding</keyword>
<dbReference type="GO" id="GO:0005783">
    <property type="term" value="C:endoplasmic reticulum"/>
    <property type="evidence" value="ECO:0007669"/>
    <property type="project" value="UniProtKB-SubCell"/>
</dbReference>
<keyword evidence="3" id="KW-0256">Endoplasmic reticulum</keyword>
<dbReference type="InterPro" id="IPR036026">
    <property type="entry name" value="Seven-hairpin_glycosidases"/>
</dbReference>
<evidence type="ECO:0000256" key="2">
    <source>
        <dbReference type="ARBA" id="ARBA00007658"/>
    </source>
</evidence>
<accession>A0ABD2L8B9</accession>
<feature type="active site" evidence="5">
    <location>
        <position position="427"/>
    </location>
</feature>